<proteinExistence type="predicted"/>
<gene>
    <name evidence="2" type="ORF">C8J55DRAFT_523837</name>
</gene>
<dbReference type="Proteomes" id="UP001150238">
    <property type="component" value="Unassembled WGS sequence"/>
</dbReference>
<evidence type="ECO:0000313" key="2">
    <source>
        <dbReference type="EMBL" id="KAJ4469395.1"/>
    </source>
</evidence>
<feature type="compositionally biased region" description="Low complexity" evidence="1">
    <location>
        <begin position="93"/>
        <end position="107"/>
    </location>
</feature>
<name>A0A9W8ZXE9_9AGAR</name>
<feature type="region of interest" description="Disordered" evidence="1">
    <location>
        <begin position="92"/>
        <end position="112"/>
    </location>
</feature>
<evidence type="ECO:0000256" key="1">
    <source>
        <dbReference type="SAM" id="MobiDB-lite"/>
    </source>
</evidence>
<sequence>MCWSKSRIELCHHQYTMRCRSFIDRAVKRRDAGKDRKAALYADDESEDEDERAFSTDATLELMTRLRELLIISASQGWRIFDDGISQDPYMQRTSSGGRFSSPFRRSLQPGGKHATSTGLLTQCISAIASVVSEDCRFQIASPSPSRPPYALQAVTLEVAQFLLHTYRRASEIVSQIVFALIPAFSTFPREMHARLLAFFEECVTRNALEELSLIQGVRGIKSAQGKRSKCLFPPLYLISGIRSSAAN</sequence>
<reference evidence="2" key="1">
    <citation type="submission" date="2022-08" db="EMBL/GenBank/DDBJ databases">
        <authorList>
            <consortium name="DOE Joint Genome Institute"/>
            <person name="Min B."/>
            <person name="Riley R."/>
            <person name="Sierra-Patev S."/>
            <person name="Naranjo-Ortiz M."/>
            <person name="Looney B."/>
            <person name="Konkel Z."/>
            <person name="Slot J.C."/>
            <person name="Sakamoto Y."/>
            <person name="Steenwyk J.L."/>
            <person name="Rokas A."/>
            <person name="Carro J."/>
            <person name="Camarero S."/>
            <person name="Ferreira P."/>
            <person name="Molpeceres G."/>
            <person name="Ruiz-Duenas F.J."/>
            <person name="Serrano A."/>
            <person name="Henrissat B."/>
            <person name="Drula E."/>
            <person name="Hughes K.W."/>
            <person name="Mata J.L."/>
            <person name="Ishikawa N.K."/>
            <person name="Vargas-Isla R."/>
            <person name="Ushijima S."/>
            <person name="Smith C.A."/>
            <person name="Ahrendt S."/>
            <person name="Andreopoulos W."/>
            <person name="He G."/>
            <person name="Labutti K."/>
            <person name="Lipzen A."/>
            <person name="Ng V."/>
            <person name="Sandor L."/>
            <person name="Barry K."/>
            <person name="Martinez A.T."/>
            <person name="Xiao Y."/>
            <person name="Gibbons J.G."/>
            <person name="Terashima K."/>
            <person name="Hibbett D.S."/>
            <person name="Grigoriev I.V."/>
        </authorList>
    </citation>
    <scope>NUCLEOTIDE SEQUENCE</scope>
    <source>
        <strain evidence="2">Sp2 HRB7682 ss15</strain>
    </source>
</reference>
<organism evidence="2 3">
    <name type="scientific">Lentinula lateritia</name>
    <dbReference type="NCBI Taxonomy" id="40482"/>
    <lineage>
        <taxon>Eukaryota</taxon>
        <taxon>Fungi</taxon>
        <taxon>Dikarya</taxon>
        <taxon>Basidiomycota</taxon>
        <taxon>Agaricomycotina</taxon>
        <taxon>Agaricomycetes</taxon>
        <taxon>Agaricomycetidae</taxon>
        <taxon>Agaricales</taxon>
        <taxon>Marasmiineae</taxon>
        <taxon>Omphalotaceae</taxon>
        <taxon>Lentinula</taxon>
    </lineage>
</organism>
<dbReference type="AlphaFoldDB" id="A0A9W8ZXE9"/>
<accession>A0A9W8ZXE9</accession>
<protein>
    <submittedName>
        <fullName evidence="2">Uncharacterized protein</fullName>
    </submittedName>
</protein>
<reference evidence="2" key="2">
    <citation type="journal article" date="2023" name="Proc. Natl. Acad. Sci. U.S.A.">
        <title>A global phylogenomic analysis of the shiitake genus Lentinula.</title>
        <authorList>
            <person name="Sierra-Patev S."/>
            <person name="Min B."/>
            <person name="Naranjo-Ortiz M."/>
            <person name="Looney B."/>
            <person name="Konkel Z."/>
            <person name="Slot J.C."/>
            <person name="Sakamoto Y."/>
            <person name="Steenwyk J.L."/>
            <person name="Rokas A."/>
            <person name="Carro J."/>
            <person name="Camarero S."/>
            <person name="Ferreira P."/>
            <person name="Molpeceres G."/>
            <person name="Ruiz-Duenas F.J."/>
            <person name="Serrano A."/>
            <person name="Henrissat B."/>
            <person name="Drula E."/>
            <person name="Hughes K.W."/>
            <person name="Mata J.L."/>
            <person name="Ishikawa N.K."/>
            <person name="Vargas-Isla R."/>
            <person name="Ushijima S."/>
            <person name="Smith C.A."/>
            <person name="Donoghue J."/>
            <person name="Ahrendt S."/>
            <person name="Andreopoulos W."/>
            <person name="He G."/>
            <person name="LaButti K."/>
            <person name="Lipzen A."/>
            <person name="Ng V."/>
            <person name="Riley R."/>
            <person name="Sandor L."/>
            <person name="Barry K."/>
            <person name="Martinez A.T."/>
            <person name="Xiao Y."/>
            <person name="Gibbons J.G."/>
            <person name="Terashima K."/>
            <person name="Grigoriev I.V."/>
            <person name="Hibbett D."/>
        </authorList>
    </citation>
    <scope>NUCLEOTIDE SEQUENCE</scope>
    <source>
        <strain evidence="2">Sp2 HRB7682 ss15</strain>
    </source>
</reference>
<evidence type="ECO:0000313" key="3">
    <source>
        <dbReference type="Proteomes" id="UP001150238"/>
    </source>
</evidence>
<comment type="caution">
    <text evidence="2">The sequence shown here is derived from an EMBL/GenBank/DDBJ whole genome shotgun (WGS) entry which is preliminary data.</text>
</comment>
<dbReference type="EMBL" id="JANVFS010000035">
    <property type="protein sequence ID" value="KAJ4469395.1"/>
    <property type="molecule type" value="Genomic_DNA"/>
</dbReference>